<organism evidence="6 7">
    <name type="scientific">Ornithinicoccus hortensis</name>
    <dbReference type="NCBI Taxonomy" id="82346"/>
    <lineage>
        <taxon>Bacteria</taxon>
        <taxon>Bacillati</taxon>
        <taxon>Actinomycetota</taxon>
        <taxon>Actinomycetes</taxon>
        <taxon>Micrococcales</taxon>
        <taxon>Intrasporangiaceae</taxon>
        <taxon>Ornithinicoccus</taxon>
    </lineage>
</organism>
<evidence type="ECO:0000256" key="4">
    <source>
        <dbReference type="ARBA" id="ARBA00023163"/>
    </source>
</evidence>
<evidence type="ECO:0000256" key="1">
    <source>
        <dbReference type="ARBA" id="ARBA00011046"/>
    </source>
</evidence>
<dbReference type="GO" id="GO:0003677">
    <property type="term" value="F:DNA binding"/>
    <property type="evidence" value="ECO:0007669"/>
    <property type="project" value="UniProtKB-KW"/>
</dbReference>
<dbReference type="Pfam" id="PF03965">
    <property type="entry name" value="Penicillinase_R"/>
    <property type="match status" value="1"/>
</dbReference>
<sequence>MATRSTSLGDLERAVMDVLWASPRDQTVREVHTSLGETRDLAYTTVMTVLDRLARKGLTRRVREGRVWRYQPAATREELTAASMRESFEALGATDRRAALMHFLGEADETEIADLRSALAEVERRHPEEAAAGSRATRMFRRPDPAPGTGG</sequence>
<feature type="region of interest" description="Disordered" evidence="5">
    <location>
        <begin position="123"/>
        <end position="151"/>
    </location>
</feature>
<protein>
    <submittedName>
        <fullName evidence="6">Putative transcriptional regulator</fullName>
    </submittedName>
</protein>
<dbReference type="SUPFAM" id="SSF46785">
    <property type="entry name" value="Winged helix' DNA-binding domain"/>
    <property type="match status" value="1"/>
</dbReference>
<reference evidence="6 7" key="1">
    <citation type="submission" date="2019-06" db="EMBL/GenBank/DDBJ databases">
        <title>Sequencing the genomes of 1000 actinobacteria strains.</title>
        <authorList>
            <person name="Klenk H.-P."/>
        </authorList>
    </citation>
    <scope>NUCLEOTIDE SEQUENCE [LARGE SCALE GENOMIC DNA]</scope>
    <source>
        <strain evidence="6 7">DSM 12335</strain>
    </source>
</reference>
<accession>A0A542YN91</accession>
<keyword evidence="4" id="KW-0804">Transcription</keyword>
<keyword evidence="2" id="KW-0805">Transcription regulation</keyword>
<dbReference type="PIRSF" id="PIRSF019455">
    <property type="entry name" value="CopR_AtkY"/>
    <property type="match status" value="1"/>
</dbReference>
<comment type="similarity">
    <text evidence="1">Belongs to the BlaI transcriptional regulatory family.</text>
</comment>
<name>A0A542YN91_9MICO</name>
<dbReference type="Gene3D" id="1.10.10.10">
    <property type="entry name" value="Winged helix-like DNA-binding domain superfamily/Winged helix DNA-binding domain"/>
    <property type="match status" value="1"/>
</dbReference>
<keyword evidence="3" id="KW-0238">DNA-binding</keyword>
<dbReference type="AlphaFoldDB" id="A0A542YN91"/>
<dbReference type="InterPro" id="IPR005650">
    <property type="entry name" value="BlaI_family"/>
</dbReference>
<evidence type="ECO:0000313" key="6">
    <source>
        <dbReference type="EMBL" id="TQL49575.1"/>
    </source>
</evidence>
<comment type="caution">
    <text evidence="6">The sequence shown here is derived from an EMBL/GenBank/DDBJ whole genome shotgun (WGS) entry which is preliminary data.</text>
</comment>
<dbReference type="Gene3D" id="6.10.140.850">
    <property type="match status" value="1"/>
</dbReference>
<gene>
    <name evidence="6" type="ORF">FB467_0650</name>
</gene>
<dbReference type="OrthoDB" id="9813987at2"/>
<keyword evidence="7" id="KW-1185">Reference proteome</keyword>
<dbReference type="InterPro" id="IPR036390">
    <property type="entry name" value="WH_DNA-bd_sf"/>
</dbReference>
<evidence type="ECO:0000256" key="2">
    <source>
        <dbReference type="ARBA" id="ARBA00023015"/>
    </source>
</evidence>
<dbReference type="EMBL" id="VFOP01000001">
    <property type="protein sequence ID" value="TQL49575.1"/>
    <property type="molecule type" value="Genomic_DNA"/>
</dbReference>
<evidence type="ECO:0000256" key="3">
    <source>
        <dbReference type="ARBA" id="ARBA00023125"/>
    </source>
</evidence>
<dbReference type="InterPro" id="IPR036388">
    <property type="entry name" value="WH-like_DNA-bd_sf"/>
</dbReference>
<proteinExistence type="inferred from homology"/>
<dbReference type="Proteomes" id="UP000319516">
    <property type="component" value="Unassembled WGS sequence"/>
</dbReference>
<evidence type="ECO:0000313" key="7">
    <source>
        <dbReference type="Proteomes" id="UP000319516"/>
    </source>
</evidence>
<dbReference type="RefSeq" id="WP_141783820.1">
    <property type="nucleotide sequence ID" value="NZ_BAAAIK010000003.1"/>
</dbReference>
<dbReference type="GO" id="GO:0045892">
    <property type="term" value="P:negative regulation of DNA-templated transcription"/>
    <property type="evidence" value="ECO:0007669"/>
    <property type="project" value="InterPro"/>
</dbReference>
<evidence type="ECO:0000256" key="5">
    <source>
        <dbReference type="SAM" id="MobiDB-lite"/>
    </source>
</evidence>